<evidence type="ECO:0000313" key="3">
    <source>
        <dbReference type="Proteomes" id="UP000321717"/>
    </source>
</evidence>
<dbReference type="InterPro" id="IPR006116">
    <property type="entry name" value="NT_2-5OAS_ClassI-CCAase"/>
</dbReference>
<gene>
    <name evidence="2" type="ORF">RNA01_24850</name>
</gene>
<sequence>MNIRAFTGIDPFHDWADAILAQIAFKIQLPPSLHAKAVSRYEAVRRHLEATTFFADGIEHFYPQGSMAIDATISTRGTDDEYDIDIIAQLDAKYRRMGPLGVLKALEDALSDYPVQKVIRQTRCVTLVYSDKMHLDVSTAFRQHGTQERRSHIMHAKGPNPGAGDCEVPTNAYGFAEHYKAQTPIETAVSEAFQRRWNDYDRIRADAEVDDVPNQTPFVVKNMATLALQLVKRYRNINHDRKHRSGRMAPSILLAHYAARSSRPGLTLSDALISLCVLLITDIRRASLLGHTLTVFNPTWDEDEFTDRWPGSVAQQDEFADDLVRLVNAVRLLKDGKLDPTHLPAALKELFGDFVVTEAIRKAGQELGGTVQRGTQGYTRAGGIMVPAAVAVPAVAAPKAAAAAVSGSRHTFFGDPL</sequence>
<dbReference type="GO" id="GO:0016779">
    <property type="term" value="F:nucleotidyltransferase activity"/>
    <property type="evidence" value="ECO:0007669"/>
    <property type="project" value="InterPro"/>
</dbReference>
<keyword evidence="3" id="KW-1185">Reference proteome</keyword>
<dbReference type="RefSeq" id="WP_147180528.1">
    <property type="nucleotide sequence ID" value="NZ_BJZP01000011.1"/>
</dbReference>
<evidence type="ECO:0000313" key="2">
    <source>
        <dbReference type="EMBL" id="GEO85553.1"/>
    </source>
</evidence>
<dbReference type="CDD" id="cd05400">
    <property type="entry name" value="NT_2-5OAS_ClassI-CCAase"/>
    <property type="match status" value="1"/>
</dbReference>
<protein>
    <submittedName>
        <fullName evidence="2">Nucleotidyltransferase</fullName>
    </submittedName>
</protein>
<dbReference type="Pfam" id="PF18144">
    <property type="entry name" value="SMODS"/>
    <property type="match status" value="1"/>
</dbReference>
<reference evidence="2 3" key="1">
    <citation type="submission" date="2019-07" db="EMBL/GenBank/DDBJ databases">
        <title>Whole genome shotgun sequence of Rhizobium naphthalenivorans NBRC 107585.</title>
        <authorList>
            <person name="Hosoyama A."/>
            <person name="Uohara A."/>
            <person name="Ohji S."/>
            <person name="Ichikawa N."/>
        </authorList>
    </citation>
    <scope>NUCLEOTIDE SEQUENCE [LARGE SCALE GENOMIC DNA]</scope>
    <source>
        <strain evidence="2 3">NBRC 107585</strain>
    </source>
</reference>
<keyword evidence="2" id="KW-0808">Transferase</keyword>
<dbReference type="GO" id="GO:0051607">
    <property type="term" value="P:defense response to virus"/>
    <property type="evidence" value="ECO:0007669"/>
    <property type="project" value="UniProtKB-KW"/>
</dbReference>
<dbReference type="Proteomes" id="UP000321717">
    <property type="component" value="Unassembled WGS sequence"/>
</dbReference>
<keyword evidence="1" id="KW-0051">Antiviral defense</keyword>
<dbReference type="OrthoDB" id="1118920at2"/>
<comment type="caution">
    <text evidence="2">The sequence shown here is derived from an EMBL/GenBank/DDBJ whole genome shotgun (WGS) entry which is preliminary data.</text>
</comment>
<proteinExistence type="predicted"/>
<evidence type="ECO:0000256" key="1">
    <source>
        <dbReference type="ARBA" id="ARBA00023118"/>
    </source>
</evidence>
<accession>A0A512HJC1</accession>
<dbReference type="EMBL" id="BJZP01000011">
    <property type="protein sequence ID" value="GEO85553.1"/>
    <property type="molecule type" value="Genomic_DNA"/>
</dbReference>
<name>A0A512HJC1_9HYPH</name>
<organism evidence="2 3">
    <name type="scientific">Ciceribacter naphthalenivorans</name>
    <dbReference type="NCBI Taxonomy" id="1118451"/>
    <lineage>
        <taxon>Bacteria</taxon>
        <taxon>Pseudomonadati</taxon>
        <taxon>Pseudomonadota</taxon>
        <taxon>Alphaproteobacteria</taxon>
        <taxon>Hyphomicrobiales</taxon>
        <taxon>Rhizobiaceae</taxon>
        <taxon>Ciceribacter</taxon>
    </lineage>
</organism>
<dbReference type="AlphaFoldDB" id="A0A512HJC1"/>